<keyword evidence="2 8" id="KW-1277">Toxin-antitoxin system</keyword>
<name>A0A1Y5PZ50_9GAMM</name>
<dbReference type="InterPro" id="IPR022907">
    <property type="entry name" value="VapC_family"/>
</dbReference>
<dbReference type="PANTHER" id="PTHR33653:SF1">
    <property type="entry name" value="RIBONUCLEASE VAPC2"/>
    <property type="match status" value="1"/>
</dbReference>
<dbReference type="CDD" id="cd18746">
    <property type="entry name" value="PIN_VapC4-5_FitB-like"/>
    <property type="match status" value="1"/>
</dbReference>
<dbReference type="GO" id="GO:0000287">
    <property type="term" value="F:magnesium ion binding"/>
    <property type="evidence" value="ECO:0007669"/>
    <property type="project" value="UniProtKB-UniRule"/>
</dbReference>
<evidence type="ECO:0000256" key="6">
    <source>
        <dbReference type="ARBA" id="ARBA00022842"/>
    </source>
</evidence>
<dbReference type="HAMAP" id="MF_00265">
    <property type="entry name" value="VapC_Nob1"/>
    <property type="match status" value="1"/>
</dbReference>
<proteinExistence type="inferred from homology"/>
<dbReference type="SUPFAM" id="SSF88723">
    <property type="entry name" value="PIN domain-like"/>
    <property type="match status" value="1"/>
</dbReference>
<feature type="binding site" evidence="8">
    <location>
        <position position="104"/>
    </location>
    <ligand>
        <name>Mg(2+)</name>
        <dbReference type="ChEBI" id="CHEBI:18420"/>
    </ligand>
</feature>
<keyword evidence="3 8" id="KW-0540">Nuclease</keyword>
<keyword evidence="8" id="KW-0800">Toxin</keyword>
<evidence type="ECO:0000256" key="2">
    <source>
        <dbReference type="ARBA" id="ARBA00022649"/>
    </source>
</evidence>
<evidence type="ECO:0000256" key="8">
    <source>
        <dbReference type="HAMAP-Rule" id="MF_00265"/>
    </source>
</evidence>
<dbReference type="InterPro" id="IPR002716">
    <property type="entry name" value="PIN_dom"/>
</dbReference>
<evidence type="ECO:0000256" key="7">
    <source>
        <dbReference type="ARBA" id="ARBA00038093"/>
    </source>
</evidence>
<protein>
    <recommendedName>
        <fullName evidence="8">Ribonuclease VapC</fullName>
        <shortName evidence="8">RNase VapC</shortName>
        <ecNumber evidence="8">3.1.-.-</ecNumber>
    </recommendedName>
    <alternativeName>
        <fullName evidence="8">Toxin VapC</fullName>
    </alternativeName>
</protein>
<keyword evidence="5 8" id="KW-0378">Hydrolase</keyword>
<dbReference type="GO" id="GO:0016787">
    <property type="term" value="F:hydrolase activity"/>
    <property type="evidence" value="ECO:0007669"/>
    <property type="project" value="UniProtKB-KW"/>
</dbReference>
<reference evidence="10" key="1">
    <citation type="submission" date="2016-03" db="EMBL/GenBank/DDBJ databases">
        <authorList>
            <person name="Ploux O."/>
        </authorList>
    </citation>
    <scope>NUCLEOTIDE SEQUENCE</scope>
    <source>
        <strain evidence="10">UC10</strain>
    </source>
</reference>
<feature type="binding site" evidence="8">
    <location>
        <position position="5"/>
    </location>
    <ligand>
        <name>Mg(2+)</name>
        <dbReference type="ChEBI" id="CHEBI:18420"/>
    </ligand>
</feature>
<dbReference type="Pfam" id="PF01850">
    <property type="entry name" value="PIN"/>
    <property type="match status" value="1"/>
</dbReference>
<organism evidence="10">
    <name type="scientific">uncultured Stenotrophomonas sp</name>
    <dbReference type="NCBI Taxonomy" id="165438"/>
    <lineage>
        <taxon>Bacteria</taxon>
        <taxon>Pseudomonadati</taxon>
        <taxon>Pseudomonadota</taxon>
        <taxon>Gammaproteobacteria</taxon>
        <taxon>Lysobacterales</taxon>
        <taxon>Lysobacteraceae</taxon>
        <taxon>Stenotrophomonas</taxon>
        <taxon>environmental samples</taxon>
    </lineage>
</organism>
<gene>
    <name evidence="10" type="primary">stbB</name>
    <name evidence="8" type="synonym">vapC</name>
    <name evidence="10" type="ORF">STPYR_10238</name>
</gene>
<evidence type="ECO:0000313" key="10">
    <source>
        <dbReference type="EMBL" id="SBV35308.1"/>
    </source>
</evidence>
<evidence type="ECO:0000256" key="3">
    <source>
        <dbReference type="ARBA" id="ARBA00022722"/>
    </source>
</evidence>
<dbReference type="PANTHER" id="PTHR33653">
    <property type="entry name" value="RIBONUCLEASE VAPC2"/>
    <property type="match status" value="1"/>
</dbReference>
<sequence>MYLLDTNIISESYKALRGCADPSVAAWLADVALAHCAISSLTLMELEIGVLRMQRRDAAQGALLRAWLEQRVIPEFSGRVLAVDAGVALRCARLHVPDPASERDALLAATALVHGLTVVTRNMADFAATGVPLFNPWQRWAVQENRGCYVAAP</sequence>
<feature type="domain" description="PIN" evidence="9">
    <location>
        <begin position="2"/>
        <end position="122"/>
    </location>
</feature>
<accession>A0A1Y5PZ50</accession>
<evidence type="ECO:0000256" key="4">
    <source>
        <dbReference type="ARBA" id="ARBA00022723"/>
    </source>
</evidence>
<comment type="cofactor">
    <cofactor evidence="1 8">
        <name>Mg(2+)</name>
        <dbReference type="ChEBI" id="CHEBI:18420"/>
    </cofactor>
</comment>
<evidence type="ECO:0000256" key="5">
    <source>
        <dbReference type="ARBA" id="ARBA00022801"/>
    </source>
</evidence>
<dbReference type="GO" id="GO:0090729">
    <property type="term" value="F:toxin activity"/>
    <property type="evidence" value="ECO:0007669"/>
    <property type="project" value="UniProtKB-KW"/>
</dbReference>
<comment type="function">
    <text evidence="8">Toxic component of a toxin-antitoxin (TA) system. An RNase.</text>
</comment>
<evidence type="ECO:0000259" key="9">
    <source>
        <dbReference type="Pfam" id="PF01850"/>
    </source>
</evidence>
<dbReference type="InterPro" id="IPR029060">
    <property type="entry name" value="PIN-like_dom_sf"/>
</dbReference>
<comment type="similarity">
    <text evidence="7 8">Belongs to the PINc/VapC protein family.</text>
</comment>
<keyword evidence="6 8" id="KW-0460">Magnesium</keyword>
<dbReference type="EMBL" id="FLTS01000001">
    <property type="protein sequence ID" value="SBV35308.1"/>
    <property type="molecule type" value="Genomic_DNA"/>
</dbReference>
<dbReference type="AlphaFoldDB" id="A0A1Y5PZ50"/>
<dbReference type="Gene3D" id="3.40.50.1010">
    <property type="entry name" value="5'-nuclease"/>
    <property type="match status" value="1"/>
</dbReference>
<keyword evidence="4 8" id="KW-0479">Metal-binding</keyword>
<dbReference type="GO" id="GO:0004540">
    <property type="term" value="F:RNA nuclease activity"/>
    <property type="evidence" value="ECO:0007669"/>
    <property type="project" value="InterPro"/>
</dbReference>
<dbReference type="InterPro" id="IPR050556">
    <property type="entry name" value="Type_II_TA_system_RNase"/>
</dbReference>
<dbReference type="EC" id="3.1.-.-" evidence="8"/>
<evidence type="ECO:0000256" key="1">
    <source>
        <dbReference type="ARBA" id="ARBA00001946"/>
    </source>
</evidence>